<dbReference type="PANTHER" id="PTHR28141:SF1">
    <property type="entry name" value="2',3'-CYCLIC-NUCLEOTIDE 3'-PHOSPHODIESTERASE"/>
    <property type="match status" value="1"/>
</dbReference>
<accession>A0A4U0U3G3</accession>
<evidence type="ECO:0000313" key="2">
    <source>
        <dbReference type="Proteomes" id="UP000308549"/>
    </source>
</evidence>
<dbReference type="AlphaFoldDB" id="A0A4U0U3G3"/>
<keyword evidence="2" id="KW-1185">Reference proteome</keyword>
<dbReference type="Pfam" id="PF07823">
    <property type="entry name" value="CPDase"/>
    <property type="match status" value="1"/>
</dbReference>
<evidence type="ECO:0000313" key="1">
    <source>
        <dbReference type="EMBL" id="TKA28615.1"/>
    </source>
</evidence>
<name>A0A4U0U3G3_9PEZI</name>
<dbReference type="InterPro" id="IPR012386">
    <property type="entry name" value="Cyclic-nucl_3Pdiesterase"/>
</dbReference>
<dbReference type="GO" id="GO:0004113">
    <property type="term" value="F:2',3'-cyclic-nucleotide 3'-phosphodiesterase activity"/>
    <property type="evidence" value="ECO:0007669"/>
    <property type="project" value="TreeGrafter"/>
</dbReference>
<organism evidence="1 2">
    <name type="scientific">Salinomyces thailandicus</name>
    <dbReference type="NCBI Taxonomy" id="706561"/>
    <lineage>
        <taxon>Eukaryota</taxon>
        <taxon>Fungi</taxon>
        <taxon>Dikarya</taxon>
        <taxon>Ascomycota</taxon>
        <taxon>Pezizomycotina</taxon>
        <taxon>Dothideomycetes</taxon>
        <taxon>Dothideomycetidae</taxon>
        <taxon>Mycosphaerellales</taxon>
        <taxon>Teratosphaeriaceae</taxon>
        <taxon>Salinomyces</taxon>
    </lineage>
</organism>
<gene>
    <name evidence="1" type="ORF">B0A50_02942</name>
</gene>
<evidence type="ECO:0008006" key="3">
    <source>
        <dbReference type="Google" id="ProtNLM"/>
    </source>
</evidence>
<dbReference type="EMBL" id="NAJL01000017">
    <property type="protein sequence ID" value="TKA28615.1"/>
    <property type="molecule type" value="Genomic_DNA"/>
</dbReference>
<comment type="caution">
    <text evidence="1">The sequence shown here is derived from an EMBL/GenBank/DDBJ whole genome shotgun (WGS) entry which is preliminary data.</text>
</comment>
<dbReference type="GO" id="GO:0009187">
    <property type="term" value="P:cyclic nucleotide metabolic process"/>
    <property type="evidence" value="ECO:0007669"/>
    <property type="project" value="TreeGrafter"/>
</dbReference>
<dbReference type="Gene3D" id="3.90.1140.10">
    <property type="entry name" value="Cyclic phosphodiesterase"/>
    <property type="match status" value="1"/>
</dbReference>
<dbReference type="SUPFAM" id="SSF55144">
    <property type="entry name" value="LigT-like"/>
    <property type="match status" value="1"/>
</dbReference>
<protein>
    <recommendedName>
        <fullName evidence="3">2',3'-cyclic-nucleotide 3'-phosphodiesterase</fullName>
    </recommendedName>
</protein>
<dbReference type="PANTHER" id="PTHR28141">
    <property type="entry name" value="2',3'-CYCLIC-NUCLEOTIDE 3'-PHOSPHODIESTERASE"/>
    <property type="match status" value="1"/>
</dbReference>
<dbReference type="Proteomes" id="UP000308549">
    <property type="component" value="Unassembled WGS sequence"/>
</dbReference>
<reference evidence="1 2" key="1">
    <citation type="submission" date="2017-03" db="EMBL/GenBank/DDBJ databases">
        <title>Genomes of endolithic fungi from Antarctica.</title>
        <authorList>
            <person name="Coleine C."/>
            <person name="Masonjones S."/>
            <person name="Stajich J.E."/>
        </authorList>
    </citation>
    <scope>NUCLEOTIDE SEQUENCE [LARGE SCALE GENOMIC DNA]</scope>
    <source>
        <strain evidence="1 2">CCFEE 6315</strain>
    </source>
</reference>
<proteinExistence type="predicted"/>
<dbReference type="OrthoDB" id="514292at2759"/>
<sequence>MPGSSLWLVPPESSELYRVCHELILKQVPSACLVDQPTHFTPHITLTADLMLQGLEGSTAQQWLDRLTLPYGETLRVPIREVEVGRVFFKKITMRCEKTSGLCELAAMCRAACVDGLGEAGAMKWVEQSYLPHLSLMYSDLPPDEVQGKMIEVNKEIQEAKQRNPGSTSTDGGAIWLVPTYKPIAEWQPVAKRELSGAEWEWQT</sequence>
<dbReference type="InterPro" id="IPR009097">
    <property type="entry name" value="Cyclic_Pdiesterase"/>
</dbReference>